<evidence type="ECO:0000313" key="1">
    <source>
        <dbReference type="EMBL" id="GIQ89917.1"/>
    </source>
</evidence>
<keyword evidence="2" id="KW-1185">Reference proteome</keyword>
<gene>
    <name evidence="1" type="ORF">KIPB_012529</name>
</gene>
<dbReference type="Proteomes" id="UP000265618">
    <property type="component" value="Unassembled WGS sequence"/>
</dbReference>
<accession>A0A9K3D7Z2</accession>
<proteinExistence type="predicted"/>
<evidence type="ECO:0000313" key="2">
    <source>
        <dbReference type="Proteomes" id="UP000265618"/>
    </source>
</evidence>
<comment type="caution">
    <text evidence="1">The sequence shown here is derived from an EMBL/GenBank/DDBJ whole genome shotgun (WGS) entry which is preliminary data.</text>
</comment>
<dbReference type="EMBL" id="BDIP01005572">
    <property type="protein sequence ID" value="GIQ89917.1"/>
    <property type="molecule type" value="Genomic_DNA"/>
</dbReference>
<sequence length="92" mass="10420">MAFDCETLQRIERAMFEGKTVGDLSKEDRGALTRQVERLVTAFGNGTGPVYNDEQMEAYETDMEMENSGTFDQRESTNLYYESGVLSLLANF</sequence>
<dbReference type="AlphaFoldDB" id="A0A9K3D7Z2"/>
<organism evidence="1 2">
    <name type="scientific">Kipferlia bialata</name>
    <dbReference type="NCBI Taxonomy" id="797122"/>
    <lineage>
        <taxon>Eukaryota</taxon>
        <taxon>Metamonada</taxon>
        <taxon>Carpediemonas-like organisms</taxon>
        <taxon>Kipferlia</taxon>
    </lineage>
</organism>
<protein>
    <submittedName>
        <fullName evidence="1">Uncharacterized protein</fullName>
    </submittedName>
</protein>
<reference evidence="1 2" key="1">
    <citation type="journal article" date="2018" name="PLoS ONE">
        <title>The draft genome of Kipferlia bialata reveals reductive genome evolution in fornicate parasites.</title>
        <authorList>
            <person name="Tanifuji G."/>
            <person name="Takabayashi S."/>
            <person name="Kume K."/>
            <person name="Takagi M."/>
            <person name="Nakayama T."/>
            <person name="Kamikawa R."/>
            <person name="Inagaki Y."/>
            <person name="Hashimoto T."/>
        </authorList>
    </citation>
    <scope>NUCLEOTIDE SEQUENCE [LARGE SCALE GENOMIC DNA]</scope>
    <source>
        <strain evidence="1">NY0173</strain>
    </source>
</reference>
<name>A0A9K3D7Z2_9EUKA</name>